<keyword evidence="2" id="KW-1185">Reference proteome</keyword>
<sequence length="73" mass="8525">MASRPKSVQESCLNVASQKTEAGINLERELLNEAIEKNFEEHLDNICNAAKEKIYKMKEEFRKYAQKYQNENS</sequence>
<dbReference type="AlphaFoldDB" id="A0AAV6TP51"/>
<gene>
    <name evidence="1" type="ORF">JTE90_004242</name>
</gene>
<dbReference type="Proteomes" id="UP000827092">
    <property type="component" value="Unassembled WGS sequence"/>
</dbReference>
<evidence type="ECO:0000313" key="2">
    <source>
        <dbReference type="Proteomes" id="UP000827092"/>
    </source>
</evidence>
<reference evidence="1 2" key="1">
    <citation type="journal article" date="2022" name="Nat. Ecol. Evol.">
        <title>A masculinizing supergene underlies an exaggerated male reproductive morph in a spider.</title>
        <authorList>
            <person name="Hendrickx F."/>
            <person name="De Corte Z."/>
            <person name="Sonet G."/>
            <person name="Van Belleghem S.M."/>
            <person name="Kostlbacher S."/>
            <person name="Vangestel C."/>
        </authorList>
    </citation>
    <scope>NUCLEOTIDE SEQUENCE [LARGE SCALE GENOMIC DNA]</scope>
    <source>
        <strain evidence="1">W744_W776</strain>
    </source>
</reference>
<protein>
    <submittedName>
        <fullName evidence="1">Uncharacterized protein</fullName>
    </submittedName>
</protein>
<comment type="caution">
    <text evidence="1">The sequence shown here is derived from an EMBL/GenBank/DDBJ whole genome shotgun (WGS) entry which is preliminary data.</text>
</comment>
<organism evidence="1 2">
    <name type="scientific">Oedothorax gibbosus</name>
    <dbReference type="NCBI Taxonomy" id="931172"/>
    <lineage>
        <taxon>Eukaryota</taxon>
        <taxon>Metazoa</taxon>
        <taxon>Ecdysozoa</taxon>
        <taxon>Arthropoda</taxon>
        <taxon>Chelicerata</taxon>
        <taxon>Arachnida</taxon>
        <taxon>Araneae</taxon>
        <taxon>Araneomorphae</taxon>
        <taxon>Entelegynae</taxon>
        <taxon>Araneoidea</taxon>
        <taxon>Linyphiidae</taxon>
        <taxon>Erigoninae</taxon>
        <taxon>Oedothorax</taxon>
    </lineage>
</organism>
<evidence type="ECO:0000313" key="1">
    <source>
        <dbReference type="EMBL" id="KAG8173602.1"/>
    </source>
</evidence>
<name>A0AAV6TP51_9ARAC</name>
<dbReference type="EMBL" id="JAFNEN010001611">
    <property type="protein sequence ID" value="KAG8173602.1"/>
    <property type="molecule type" value="Genomic_DNA"/>
</dbReference>
<accession>A0AAV6TP51</accession>
<proteinExistence type="predicted"/>